<dbReference type="RefSeq" id="WP_145251266.1">
    <property type="nucleotide sequence ID" value="NZ_CP036278.1"/>
</dbReference>
<keyword evidence="3" id="KW-1185">Reference proteome</keyword>
<dbReference type="OrthoDB" id="2087009at2"/>
<feature type="transmembrane region" description="Helical" evidence="1">
    <location>
        <begin position="145"/>
        <end position="164"/>
    </location>
</feature>
<accession>A0A518AVQ0</accession>
<gene>
    <name evidence="2" type="ORF">Pan181_50360</name>
</gene>
<evidence type="ECO:0000313" key="3">
    <source>
        <dbReference type="Proteomes" id="UP000315750"/>
    </source>
</evidence>
<evidence type="ECO:0000313" key="2">
    <source>
        <dbReference type="EMBL" id="QDU58796.1"/>
    </source>
</evidence>
<dbReference type="Proteomes" id="UP000315750">
    <property type="component" value="Chromosome"/>
</dbReference>
<keyword evidence="1" id="KW-0812">Transmembrane</keyword>
<protein>
    <submittedName>
        <fullName evidence="2">Uncharacterized protein</fullName>
    </submittedName>
</protein>
<keyword evidence="1" id="KW-1133">Transmembrane helix</keyword>
<name>A0A518AVQ0_9BACT</name>
<dbReference type="AlphaFoldDB" id="A0A518AVQ0"/>
<dbReference type="EMBL" id="CP036278">
    <property type="protein sequence ID" value="QDU58796.1"/>
    <property type="molecule type" value="Genomic_DNA"/>
</dbReference>
<feature type="transmembrane region" description="Helical" evidence="1">
    <location>
        <begin position="53"/>
        <end position="73"/>
    </location>
</feature>
<feature type="transmembrane region" description="Helical" evidence="1">
    <location>
        <begin position="118"/>
        <end position="139"/>
    </location>
</feature>
<evidence type="ECO:0000256" key="1">
    <source>
        <dbReference type="SAM" id="Phobius"/>
    </source>
</evidence>
<organism evidence="2 3">
    <name type="scientific">Aeoliella mucimassa</name>
    <dbReference type="NCBI Taxonomy" id="2527972"/>
    <lineage>
        <taxon>Bacteria</taxon>
        <taxon>Pseudomonadati</taxon>
        <taxon>Planctomycetota</taxon>
        <taxon>Planctomycetia</taxon>
        <taxon>Pirellulales</taxon>
        <taxon>Lacipirellulaceae</taxon>
        <taxon>Aeoliella</taxon>
    </lineage>
</organism>
<feature type="transmembrane region" description="Helical" evidence="1">
    <location>
        <begin position="28"/>
        <end position="47"/>
    </location>
</feature>
<sequence>MSRVLPDRDQRHLLQFYLMSQINYNQRLLWAAGIIAAGLLMQMCWPADSLESVLVITLPMLLFGTLMLLVRGYDLKPRYNVRFGTWEKTTREQFTTARLLQSNVSSWDQAFVDITSPLGAFGLAITGGAVLLAVAAVAADRSTSMWAPVIGLDAAVLLLPHWFVGTKRGWRPVSLNQEIQALETALRAIEPYEDPPCQIQPMFQLAGKGETKTPIGARVFIRFPDGPEDLLGVQLQVAINDVQGTKYPYLYAVIVAKKSFGLLGQPLRECQVRMNPKKKRQTGLLDWLSGGTPVGRMTVEGKSEDDVDVIVIRQHTTKKSGYHTSDATVARIAASAWRIASEMATAKKVR</sequence>
<proteinExistence type="predicted"/>
<reference evidence="2 3" key="1">
    <citation type="submission" date="2019-02" db="EMBL/GenBank/DDBJ databases">
        <title>Deep-cultivation of Planctomycetes and their phenomic and genomic characterization uncovers novel biology.</title>
        <authorList>
            <person name="Wiegand S."/>
            <person name="Jogler M."/>
            <person name="Boedeker C."/>
            <person name="Pinto D."/>
            <person name="Vollmers J."/>
            <person name="Rivas-Marin E."/>
            <person name="Kohn T."/>
            <person name="Peeters S.H."/>
            <person name="Heuer A."/>
            <person name="Rast P."/>
            <person name="Oberbeckmann S."/>
            <person name="Bunk B."/>
            <person name="Jeske O."/>
            <person name="Meyerdierks A."/>
            <person name="Storesund J.E."/>
            <person name="Kallscheuer N."/>
            <person name="Luecker S."/>
            <person name="Lage O.M."/>
            <person name="Pohl T."/>
            <person name="Merkel B.J."/>
            <person name="Hornburger P."/>
            <person name="Mueller R.-W."/>
            <person name="Bruemmer F."/>
            <person name="Labrenz M."/>
            <person name="Spormann A.M."/>
            <person name="Op den Camp H."/>
            <person name="Overmann J."/>
            <person name="Amann R."/>
            <person name="Jetten M.S.M."/>
            <person name="Mascher T."/>
            <person name="Medema M.H."/>
            <person name="Devos D.P."/>
            <person name="Kaster A.-K."/>
            <person name="Ovreas L."/>
            <person name="Rohde M."/>
            <person name="Galperin M.Y."/>
            <person name="Jogler C."/>
        </authorList>
    </citation>
    <scope>NUCLEOTIDE SEQUENCE [LARGE SCALE GENOMIC DNA]</scope>
    <source>
        <strain evidence="2 3">Pan181</strain>
    </source>
</reference>
<keyword evidence="1" id="KW-0472">Membrane</keyword>
<dbReference type="KEGG" id="amuc:Pan181_50360"/>